<dbReference type="InterPro" id="IPR036188">
    <property type="entry name" value="FAD/NAD-bd_sf"/>
</dbReference>
<proteinExistence type="predicted"/>
<organism evidence="2 3">
    <name type="scientific">Callorhinchus milii</name>
    <name type="common">Ghost shark</name>
    <dbReference type="NCBI Taxonomy" id="7868"/>
    <lineage>
        <taxon>Eukaryota</taxon>
        <taxon>Metazoa</taxon>
        <taxon>Chordata</taxon>
        <taxon>Craniata</taxon>
        <taxon>Vertebrata</taxon>
        <taxon>Chondrichthyes</taxon>
        <taxon>Holocephali</taxon>
        <taxon>Chimaeriformes</taxon>
        <taxon>Callorhinchidae</taxon>
        <taxon>Callorhinchus</taxon>
    </lineage>
</organism>
<dbReference type="Proteomes" id="UP000314986">
    <property type="component" value="Unassembled WGS sequence"/>
</dbReference>
<reference evidence="3" key="2">
    <citation type="journal article" date="2007" name="PLoS Biol.">
        <title>Survey sequencing and comparative analysis of the elephant shark (Callorhinchus milii) genome.</title>
        <authorList>
            <person name="Venkatesh B."/>
            <person name="Kirkness E.F."/>
            <person name="Loh Y.H."/>
            <person name="Halpern A.L."/>
            <person name="Lee A.P."/>
            <person name="Johnson J."/>
            <person name="Dandona N."/>
            <person name="Viswanathan L.D."/>
            <person name="Tay A."/>
            <person name="Venter J.C."/>
            <person name="Strausberg R.L."/>
            <person name="Brenner S."/>
        </authorList>
    </citation>
    <scope>NUCLEOTIDE SEQUENCE [LARGE SCALE GENOMIC DNA]</scope>
</reference>
<feature type="domain" description="FAD-binding" evidence="1">
    <location>
        <begin position="86"/>
        <end position="124"/>
    </location>
</feature>
<dbReference type="GO" id="GO:0071949">
    <property type="term" value="F:FAD binding"/>
    <property type="evidence" value="ECO:0007669"/>
    <property type="project" value="InterPro"/>
</dbReference>
<dbReference type="PANTHER" id="PTHR23167:SF54">
    <property type="entry name" value="[F-ACTIN]-MONOOXYGENASE MICAL"/>
    <property type="match status" value="1"/>
</dbReference>
<reference evidence="3" key="1">
    <citation type="journal article" date="2006" name="Science">
        <title>Ancient noncoding elements conserved in the human genome.</title>
        <authorList>
            <person name="Venkatesh B."/>
            <person name="Kirkness E.F."/>
            <person name="Loh Y.H."/>
            <person name="Halpern A.L."/>
            <person name="Lee A.P."/>
            <person name="Johnson J."/>
            <person name="Dandona N."/>
            <person name="Viswanathan L.D."/>
            <person name="Tay A."/>
            <person name="Venter J.C."/>
            <person name="Strausberg R.L."/>
            <person name="Brenner S."/>
        </authorList>
    </citation>
    <scope>NUCLEOTIDE SEQUENCE [LARGE SCALE GENOMIC DNA]</scope>
</reference>
<dbReference type="Gene3D" id="3.50.50.60">
    <property type="entry name" value="FAD/NAD(P)-binding domain"/>
    <property type="match status" value="1"/>
</dbReference>
<dbReference type="InterPro" id="IPR002938">
    <property type="entry name" value="FAD-bd"/>
</dbReference>
<accession>A0A4W3HLN0</accession>
<dbReference type="InParanoid" id="A0A4W3HLN0"/>
<sequence>MGDSKKPLDNLSHVLYDRFIQATTCKATFHGFQELCKNLDLEIPDYPNFFTKLKAKLNYWKAKAIFAKLDKRASHKDYKKGNACADTKCMVIGAGPCGLRIAIELAFLGAKVILVEKRDTFSRNNVLHLWPYTIVDLRNLGAKKIYGKFCAGAIDHISIRQLQLVLLKLALIMGIEIHLNIEFRGLIPPRGTGNTRDIKHVGGWEGLLGCVREREREREMFSVCGGLCVCVCVCRGGSLCVSVCVCGRGGSVCVEGGYVCVERDSVGGGGHLCVEGGTVCVCVW</sequence>
<keyword evidence="3" id="KW-1185">Reference proteome</keyword>
<name>A0A4W3HLN0_CALMI</name>
<reference evidence="3" key="3">
    <citation type="journal article" date="2014" name="Nature">
        <title>Elephant shark genome provides unique insights into gnathostome evolution.</title>
        <authorList>
            <consortium name="International Elephant Shark Genome Sequencing Consortium"/>
            <person name="Venkatesh B."/>
            <person name="Lee A.P."/>
            <person name="Ravi V."/>
            <person name="Maurya A.K."/>
            <person name="Lian M.M."/>
            <person name="Swann J.B."/>
            <person name="Ohta Y."/>
            <person name="Flajnik M.F."/>
            <person name="Sutoh Y."/>
            <person name="Kasahara M."/>
            <person name="Hoon S."/>
            <person name="Gangu V."/>
            <person name="Roy S.W."/>
            <person name="Irimia M."/>
            <person name="Korzh V."/>
            <person name="Kondrychyn I."/>
            <person name="Lim Z.W."/>
            <person name="Tay B.H."/>
            <person name="Tohari S."/>
            <person name="Kong K.W."/>
            <person name="Ho S."/>
            <person name="Lorente-Galdos B."/>
            <person name="Quilez J."/>
            <person name="Marques-Bonet T."/>
            <person name="Raney B.J."/>
            <person name="Ingham P.W."/>
            <person name="Tay A."/>
            <person name="Hillier L.W."/>
            <person name="Minx P."/>
            <person name="Boehm T."/>
            <person name="Wilson R.K."/>
            <person name="Brenner S."/>
            <person name="Warren W.C."/>
        </authorList>
    </citation>
    <scope>NUCLEOTIDE SEQUENCE [LARGE SCALE GENOMIC DNA]</scope>
</reference>
<reference evidence="2" key="5">
    <citation type="submission" date="2025-09" db="UniProtKB">
        <authorList>
            <consortium name="Ensembl"/>
        </authorList>
    </citation>
    <scope>IDENTIFICATION</scope>
</reference>
<evidence type="ECO:0000313" key="3">
    <source>
        <dbReference type="Proteomes" id="UP000314986"/>
    </source>
</evidence>
<dbReference type="PANTHER" id="PTHR23167">
    <property type="entry name" value="CALPONIN HOMOLOGY DOMAIN-CONTAINING PROTEIN DDB_G0272472-RELATED"/>
    <property type="match status" value="1"/>
</dbReference>
<evidence type="ECO:0000259" key="1">
    <source>
        <dbReference type="Pfam" id="PF01494"/>
    </source>
</evidence>
<dbReference type="InterPro" id="IPR050540">
    <property type="entry name" value="F-actin_Monoox_Mical"/>
</dbReference>
<dbReference type="SUPFAM" id="SSF51905">
    <property type="entry name" value="FAD/NAD(P)-binding domain"/>
    <property type="match status" value="1"/>
</dbReference>
<dbReference type="Ensembl" id="ENSCMIT00000010606.1">
    <property type="protein sequence ID" value="ENSCMIP00000010334.1"/>
    <property type="gene ID" value="ENSCMIG00000005453.1"/>
</dbReference>
<reference evidence="2" key="4">
    <citation type="submission" date="2025-08" db="UniProtKB">
        <authorList>
            <consortium name="Ensembl"/>
        </authorList>
    </citation>
    <scope>IDENTIFICATION</scope>
</reference>
<protein>
    <submittedName>
        <fullName evidence="2">Protein-methionine sulfoxide oxidase MICAL3-like</fullName>
    </submittedName>
</protein>
<evidence type="ECO:0000313" key="2">
    <source>
        <dbReference type="Ensembl" id="ENSCMIP00000010334.1"/>
    </source>
</evidence>
<dbReference type="Pfam" id="PF01494">
    <property type="entry name" value="FAD_binding_3"/>
    <property type="match status" value="1"/>
</dbReference>
<dbReference type="AlphaFoldDB" id="A0A4W3HLN0"/>
<dbReference type="GeneTree" id="ENSGT00940000155580"/>